<keyword evidence="3" id="KW-1133">Transmembrane helix</keyword>
<evidence type="ECO:0000259" key="5">
    <source>
        <dbReference type="Pfam" id="PF04357"/>
    </source>
</evidence>
<dbReference type="PANTHER" id="PTHR36985">
    <property type="entry name" value="TRANSLOCATION AND ASSEMBLY MODULE SUBUNIT TAMB"/>
    <property type="match status" value="1"/>
</dbReference>
<accession>A0A6C0GHD0</accession>
<proteinExistence type="predicted"/>
<dbReference type="Pfam" id="PF04357">
    <property type="entry name" value="TamB"/>
    <property type="match status" value="1"/>
</dbReference>
<evidence type="ECO:0000256" key="2">
    <source>
        <dbReference type="ARBA" id="ARBA00022692"/>
    </source>
</evidence>
<evidence type="ECO:0000256" key="3">
    <source>
        <dbReference type="ARBA" id="ARBA00022989"/>
    </source>
</evidence>
<protein>
    <recommendedName>
        <fullName evidence="5">Translocation and assembly module TamB C-terminal domain-containing protein</fullName>
    </recommendedName>
</protein>
<dbReference type="EMBL" id="CP048222">
    <property type="protein sequence ID" value="QHT67110.1"/>
    <property type="molecule type" value="Genomic_DNA"/>
</dbReference>
<name>A0A6C0GHD0_9BACT</name>
<organism evidence="6 7">
    <name type="scientific">Rhodocytophaga rosea</name>
    <dbReference type="NCBI Taxonomy" id="2704465"/>
    <lineage>
        <taxon>Bacteria</taxon>
        <taxon>Pseudomonadati</taxon>
        <taxon>Bacteroidota</taxon>
        <taxon>Cytophagia</taxon>
        <taxon>Cytophagales</taxon>
        <taxon>Rhodocytophagaceae</taxon>
        <taxon>Rhodocytophaga</taxon>
    </lineage>
</organism>
<comment type="subcellular location">
    <subcellularLocation>
        <location evidence="1">Membrane</location>
        <topology evidence="1">Single-pass membrane protein</topology>
    </subcellularLocation>
</comment>
<evidence type="ECO:0000256" key="1">
    <source>
        <dbReference type="ARBA" id="ARBA00004167"/>
    </source>
</evidence>
<dbReference type="RefSeq" id="WP_162443153.1">
    <property type="nucleotide sequence ID" value="NZ_CP048222.1"/>
</dbReference>
<feature type="domain" description="Translocation and assembly module TamB C-terminal" evidence="5">
    <location>
        <begin position="1115"/>
        <end position="1544"/>
    </location>
</feature>
<dbReference type="GO" id="GO:0005886">
    <property type="term" value="C:plasma membrane"/>
    <property type="evidence" value="ECO:0007669"/>
    <property type="project" value="InterPro"/>
</dbReference>
<dbReference type="KEGG" id="rhoz:GXP67_10835"/>
<keyword evidence="4" id="KW-0472">Membrane</keyword>
<dbReference type="GO" id="GO:0009306">
    <property type="term" value="P:protein secretion"/>
    <property type="evidence" value="ECO:0007669"/>
    <property type="project" value="InterPro"/>
</dbReference>
<gene>
    <name evidence="6" type="ORF">GXP67_10835</name>
</gene>
<evidence type="ECO:0000313" key="6">
    <source>
        <dbReference type="EMBL" id="QHT67110.1"/>
    </source>
</evidence>
<dbReference type="InterPro" id="IPR007452">
    <property type="entry name" value="TamB_C"/>
</dbReference>
<evidence type="ECO:0000313" key="7">
    <source>
        <dbReference type="Proteomes" id="UP000480178"/>
    </source>
</evidence>
<keyword evidence="7" id="KW-1185">Reference proteome</keyword>
<dbReference type="PANTHER" id="PTHR36985:SF1">
    <property type="entry name" value="TRANSLOCATION AND ASSEMBLY MODULE SUBUNIT TAMB"/>
    <property type="match status" value="1"/>
</dbReference>
<dbReference type="Proteomes" id="UP000480178">
    <property type="component" value="Chromosome"/>
</dbReference>
<keyword evidence="2" id="KW-0812">Transmembrane</keyword>
<sequence length="1593" mass="175364">MFAAVWGALQIPQVQTAVVKKVTQSLSKKLNTTLSIKRVDIDFFKTVVLEGIYLEDQKKDTLLFAQELKVNLGILSLLNKTVHVNLIGLDNAVVNLTRAENDSTFNFAFIPEAFASSDTTAKDTTASAWDFDLSEVNLQKVRFTMADDYQGNDLNMALNSFVVDVQTLGLSDKYPKINSINIDGLQMAFSQPQPEADTLAQAAAEVTKLDTLASSVAKAIDTDSLPQQAGTQVKDSVETPFNDSGYRLTIKDIDIKNTNLKYDVKGAHVAAKGMDFGHIDVRGLLLAITGIEIGPNNFALQVENFAFREKSGFDLKQLALDFKADMPAVQIDLQKLQTAHSLLDDGILINIASITDAANLVKQLEIYAKFKQDSLGIEDAQYFTTALDTFPALQAQHLFLDGNMHLDGQNAEMERLKLSINNANYLLLNGNASNIYNLADMQVNLDISPLHTSSTFIQSFLPKGTLPPQFNEMGNIVLRANLNGRLSGIKGDINLQTAAGSANMNFTGSTDTSFTRNQANARLSVRELNLEKILGKESKMGKVTLTAQINGSRNGDNIAVKNALVNLASLRYNQYTYRNIKLTGDYINELATAVLESDDKNLQATLKASANMQTKQPGFHLLADIREVNLRELNFTTDTLTIRSGIFADMRGTVPDEMTGGLTLSNLVVQQSTRALTMDSLIVALDKNDDFRTVSIRSDVLSAKAQGNFTFEELPQAINLFIKEYLTTYPVSNQALKNDQSVKFEMAVKANPQIIEGMVEGLDIPQDITFTGNFSSATNQLNLQGNAPQINFGEQGVSDFKLDVNTNGDKLSFGAQAAQVKVSDSLVVPLPRITSTIDEDNLKFNIRFAAEEAISRLNLNGRFMIKKDTFIVNFDPSDIYVKNKHWQLADNSKIVYAPKYLFADNFMLNHNDQVIAIYSRDIGNAPKPLHVSLSNIDIGEILELVGQQALGLSGKIFGETEIQDLFEAPTIEALVKVDTLKVNESAIGHIRLEADRNTEGGISLQANIESQANDINAAGSYFPAKETDNLSLDVKINKITLEQFRTFVSKHVTEMSGNLTADLKVRGSISEPAVTGDLVFGKTLIRPALLGVPFTINDQKISFRDKTVVLEKFTFADEDKRTAVLDGNLDYRDMENIRMNMSFKTDRFQFLNTRTGESFYGKAFASVNIRMQGPVSNLEMTGNVRTLEDTQVFLIAYDKGAAEVERAEYITFINPNAPASENDAENAEEEEEASISGFVMNLRATVTSETEVNILLNDQSKDNIRALGDGDFDLRMTPQGDFLINGVYTINDGSYLLDLMGAVKKKFDIRKGSTITLNGPPTDAELDITAVYEVETSLADIGVETESKRVPVWAVTKISGNLEGLEVKFDIEIPNTGDNNYALNDRLASIRADESELNKQVFSLIALNKFLPENNNLFGGSGGGGGTTSTVNAQVDQGISGLLSQQLNNLAQDYLGVQVSVNVESREGTSSYTDKNVGVNVSKQLFDERLSVSVGGNVGVGGAASASNNARNIIGDFTVEYRLLPSGNLNLKFFRKNEQNILISSTRQQERIGFSILHRKNFNRWKYLFISRKRARERENLKLETSSETKELD</sequence>
<evidence type="ECO:0000256" key="4">
    <source>
        <dbReference type="ARBA" id="ARBA00023136"/>
    </source>
</evidence>
<reference evidence="6 7" key="1">
    <citation type="submission" date="2020-01" db="EMBL/GenBank/DDBJ databases">
        <authorList>
            <person name="Kim M.K."/>
        </authorList>
    </citation>
    <scope>NUCLEOTIDE SEQUENCE [LARGE SCALE GENOMIC DNA]</scope>
    <source>
        <strain evidence="6 7">172606-1</strain>
    </source>
</reference>